<evidence type="ECO:0000313" key="12">
    <source>
        <dbReference type="EMBL" id="TPX12064.1"/>
    </source>
</evidence>
<keyword evidence="3" id="KW-0479">Metal-binding</keyword>
<evidence type="ECO:0000313" key="13">
    <source>
        <dbReference type="Proteomes" id="UP000319257"/>
    </source>
</evidence>
<dbReference type="FunFam" id="3.30.160.60:FF:001875">
    <property type="entry name" value="pH-response transcription factor pacC/RIM101"/>
    <property type="match status" value="1"/>
</dbReference>
<dbReference type="FunFam" id="3.30.160.60:FF:000458">
    <property type="entry name" value="pH-response transcription factor pacC/RIM101"/>
    <property type="match status" value="1"/>
</dbReference>
<keyword evidence="4" id="KW-0677">Repeat</keyword>
<dbReference type="Gene3D" id="3.30.160.60">
    <property type="entry name" value="Classic Zinc Finger"/>
    <property type="match status" value="2"/>
</dbReference>
<dbReference type="InterPro" id="IPR013087">
    <property type="entry name" value="Znf_C2H2_type"/>
</dbReference>
<dbReference type="PANTHER" id="PTHR47257">
    <property type="entry name" value="PH-RESPONSE TRANSCRIPTION FACTOR PACC/RIM101"/>
    <property type="match status" value="1"/>
</dbReference>
<evidence type="ECO:0000256" key="3">
    <source>
        <dbReference type="ARBA" id="ARBA00022723"/>
    </source>
</evidence>
<evidence type="ECO:0000256" key="8">
    <source>
        <dbReference type="ARBA" id="ARBA00038089"/>
    </source>
</evidence>
<feature type="compositionally biased region" description="Low complexity" evidence="10">
    <location>
        <begin position="403"/>
        <end position="422"/>
    </location>
</feature>
<dbReference type="GO" id="GO:0045944">
    <property type="term" value="P:positive regulation of transcription by RNA polymerase II"/>
    <property type="evidence" value="ECO:0007669"/>
    <property type="project" value="TreeGrafter"/>
</dbReference>
<dbReference type="GeneID" id="41974626"/>
<dbReference type="PROSITE" id="PS50157">
    <property type="entry name" value="ZINC_FINGER_C2H2_2"/>
    <property type="match status" value="3"/>
</dbReference>
<dbReference type="PROSITE" id="PS00028">
    <property type="entry name" value="ZINC_FINGER_C2H2_1"/>
    <property type="match status" value="2"/>
</dbReference>
<feature type="domain" description="C2H2-type" evidence="11">
    <location>
        <begin position="84"/>
        <end position="113"/>
    </location>
</feature>
<dbReference type="InterPro" id="IPR050806">
    <property type="entry name" value="pacC/RIM101"/>
</dbReference>
<feature type="compositionally biased region" description="Polar residues" evidence="10">
    <location>
        <begin position="381"/>
        <end position="402"/>
    </location>
</feature>
<evidence type="ECO:0000256" key="5">
    <source>
        <dbReference type="ARBA" id="ARBA00022771"/>
    </source>
</evidence>
<keyword evidence="5 9" id="KW-0863">Zinc-finger</keyword>
<dbReference type="InParanoid" id="A0A507B029"/>
<dbReference type="SUPFAM" id="SSF57667">
    <property type="entry name" value="beta-beta-alpha zinc fingers"/>
    <property type="match status" value="2"/>
</dbReference>
<evidence type="ECO:0000256" key="6">
    <source>
        <dbReference type="ARBA" id="ARBA00022833"/>
    </source>
</evidence>
<dbReference type="InterPro" id="IPR036236">
    <property type="entry name" value="Znf_C2H2_sf"/>
</dbReference>
<dbReference type="RefSeq" id="XP_030993775.1">
    <property type="nucleotide sequence ID" value="XM_031141894.1"/>
</dbReference>
<evidence type="ECO:0000256" key="7">
    <source>
        <dbReference type="ARBA" id="ARBA00023242"/>
    </source>
</evidence>
<comment type="similarity">
    <text evidence="8">Belongs to the pacC/RIM101 family.</text>
</comment>
<feature type="compositionally biased region" description="Low complexity" evidence="10">
    <location>
        <begin position="481"/>
        <end position="502"/>
    </location>
</feature>
<gene>
    <name evidence="12" type="ORF">E0L32_007179</name>
</gene>
<sequence>MSSTGTQTQDSSAQSVSSAASNASSTPAPSTSATSTSQQSTSSQDDSLVCRWNQCNERFNAAETLYDHICERHVGRKSTNNLNLTCQWNSCRTTTVKRDHITSHIRVHVPLKPHKCDFCGKSFKRPQDLKKHVKTHADDSVLNGRSPQDQSVGLGGAYRTHPGKAPSSYYDHNGHIRTNTAAYGQPHPNGHASYYSQPAPSYGGPLYFQQPLNPRSDYLGHQAAAYDARKRGFDDLNDFFGSAKRRQVDPSSYAQVGRSLLPLHGALAMQTGGLGAEYMAAPPPPSVVPVGGPPSHAGPLAQHYYLPPMPSLRTKDDLTQIDQILEQMQTTVYENSGSPPNPHYPHGFDMRHQSPAARPTIVSDHYAANVSAAHIQSPITAVSSSHSGSPAVTPPSSSMSYTSGHSPGASSSALSPGSRHGSTTAVAYPSLPAVTSVAYPGSTPTSTLGSSFNPIERRLSGGMLQAASRHGREERSTTPKASESAMSSVSSPSDASDSSSEPESYETWVQNVKLIEYLREYVKDRLKRHDYEETREQHRYDPMSIDSHKEKPAERPLYPSLRMAAD</sequence>
<accession>A0A507B029</accession>
<feature type="compositionally biased region" description="Basic and acidic residues" evidence="10">
    <location>
        <begin position="530"/>
        <end position="554"/>
    </location>
</feature>
<dbReference type="OrthoDB" id="6155966at2759"/>
<name>A0A507B029_9PEZI</name>
<feature type="domain" description="C2H2-type" evidence="11">
    <location>
        <begin position="114"/>
        <end position="141"/>
    </location>
</feature>
<feature type="region of interest" description="Disordered" evidence="10">
    <location>
        <begin position="1"/>
        <end position="41"/>
    </location>
</feature>
<evidence type="ECO:0000256" key="9">
    <source>
        <dbReference type="PROSITE-ProRule" id="PRU00042"/>
    </source>
</evidence>
<dbReference type="GO" id="GO:0005634">
    <property type="term" value="C:nucleus"/>
    <property type="evidence" value="ECO:0007669"/>
    <property type="project" value="UniProtKB-SubCell"/>
</dbReference>
<comment type="subcellular location">
    <subcellularLocation>
        <location evidence="1">Nucleus</location>
    </subcellularLocation>
</comment>
<dbReference type="Proteomes" id="UP000319257">
    <property type="component" value="Unassembled WGS sequence"/>
</dbReference>
<feature type="region of interest" description="Disordered" evidence="10">
    <location>
        <begin position="381"/>
        <end position="422"/>
    </location>
</feature>
<feature type="region of interest" description="Disordered" evidence="10">
    <location>
        <begin position="464"/>
        <end position="506"/>
    </location>
</feature>
<dbReference type="SMART" id="SM00355">
    <property type="entry name" value="ZnF_C2H2"/>
    <property type="match status" value="3"/>
</dbReference>
<comment type="caution">
    <text evidence="12">The sequence shown here is derived from an EMBL/GenBank/DDBJ whole genome shotgun (WGS) entry which is preliminary data.</text>
</comment>
<dbReference type="PANTHER" id="PTHR47257:SF1">
    <property type="entry name" value="PH-RESPONSE TRANSCRIPTION FACTOR PACC_RIM101"/>
    <property type="match status" value="1"/>
</dbReference>
<dbReference type="STRING" id="1093900.A0A507B029"/>
<reference evidence="12 13" key="1">
    <citation type="submission" date="2019-06" db="EMBL/GenBank/DDBJ databases">
        <title>Draft genome sequence of the filamentous fungus Phialemoniopsis curvata isolated from diesel fuel.</title>
        <authorList>
            <person name="Varaljay V.A."/>
            <person name="Lyon W.J."/>
            <person name="Crouch A.L."/>
            <person name="Drake C.E."/>
            <person name="Hollomon J.M."/>
            <person name="Nadeau L.J."/>
            <person name="Nunn H.S."/>
            <person name="Stevenson B.S."/>
            <person name="Bojanowski C.L."/>
            <person name="Crookes-Goodson W.J."/>
        </authorList>
    </citation>
    <scope>NUCLEOTIDE SEQUENCE [LARGE SCALE GENOMIC DNA]</scope>
    <source>
        <strain evidence="12 13">D216</strain>
    </source>
</reference>
<evidence type="ECO:0000256" key="1">
    <source>
        <dbReference type="ARBA" id="ARBA00004123"/>
    </source>
</evidence>
<dbReference type="EMBL" id="SKBQ01000043">
    <property type="protein sequence ID" value="TPX12064.1"/>
    <property type="molecule type" value="Genomic_DNA"/>
</dbReference>
<keyword evidence="13" id="KW-1185">Reference proteome</keyword>
<keyword evidence="6" id="KW-0862">Zinc</keyword>
<dbReference type="Pfam" id="PF00096">
    <property type="entry name" value="zf-C2H2"/>
    <property type="match status" value="1"/>
</dbReference>
<feature type="domain" description="C2H2-type" evidence="11">
    <location>
        <begin position="48"/>
        <end position="78"/>
    </location>
</feature>
<protein>
    <recommendedName>
        <fullName evidence="11">C2H2-type domain-containing protein</fullName>
    </recommendedName>
</protein>
<keyword evidence="7" id="KW-0539">Nucleus</keyword>
<dbReference type="AlphaFoldDB" id="A0A507B029"/>
<feature type="region of interest" description="Disordered" evidence="10">
    <location>
        <begin position="333"/>
        <end position="353"/>
    </location>
</feature>
<evidence type="ECO:0000256" key="2">
    <source>
        <dbReference type="ARBA" id="ARBA00022491"/>
    </source>
</evidence>
<evidence type="ECO:0000259" key="11">
    <source>
        <dbReference type="PROSITE" id="PS50157"/>
    </source>
</evidence>
<proteinExistence type="inferred from homology"/>
<evidence type="ECO:0000256" key="10">
    <source>
        <dbReference type="SAM" id="MobiDB-lite"/>
    </source>
</evidence>
<feature type="region of interest" description="Disordered" evidence="10">
    <location>
        <begin position="530"/>
        <end position="566"/>
    </location>
</feature>
<evidence type="ECO:0000256" key="4">
    <source>
        <dbReference type="ARBA" id="ARBA00022737"/>
    </source>
</evidence>
<organism evidence="12 13">
    <name type="scientific">Thyridium curvatum</name>
    <dbReference type="NCBI Taxonomy" id="1093900"/>
    <lineage>
        <taxon>Eukaryota</taxon>
        <taxon>Fungi</taxon>
        <taxon>Dikarya</taxon>
        <taxon>Ascomycota</taxon>
        <taxon>Pezizomycotina</taxon>
        <taxon>Sordariomycetes</taxon>
        <taxon>Sordariomycetidae</taxon>
        <taxon>Thyridiales</taxon>
        <taxon>Thyridiaceae</taxon>
        <taxon>Thyridium</taxon>
    </lineage>
</organism>
<keyword evidence="2" id="KW-0678">Repressor</keyword>
<dbReference type="GO" id="GO:0008270">
    <property type="term" value="F:zinc ion binding"/>
    <property type="evidence" value="ECO:0007669"/>
    <property type="project" value="UniProtKB-KW"/>
</dbReference>